<feature type="domain" description="Nudix hydrolase" evidence="7">
    <location>
        <begin position="2"/>
        <end position="142"/>
    </location>
</feature>
<dbReference type="Gene3D" id="3.90.79.10">
    <property type="entry name" value="Nucleoside Triphosphate Pyrophosphohydrolase"/>
    <property type="match status" value="1"/>
</dbReference>
<evidence type="ECO:0000256" key="2">
    <source>
        <dbReference type="ARBA" id="ARBA00018911"/>
    </source>
</evidence>
<protein>
    <recommendedName>
        <fullName evidence="2">Bis(5'-nucleosyl)-tetraphosphatase [asymmetrical]</fullName>
    </recommendedName>
    <alternativeName>
        <fullName evidence="5">Diadenosine 5',5'''-P1,P4-tetraphosphate asymmetrical hydrolase</fullName>
    </alternativeName>
</protein>
<gene>
    <name evidence="8" type="ORF">A3D44_02830</name>
</gene>
<dbReference type="STRING" id="1802207.A3D44_02830"/>
<evidence type="ECO:0000256" key="6">
    <source>
        <dbReference type="RuleBase" id="RU003476"/>
    </source>
</evidence>
<organism evidence="8 9">
    <name type="scientific">Candidatus Staskawiczbacteria bacterium RIFCSPHIGHO2_02_FULL_42_22</name>
    <dbReference type="NCBI Taxonomy" id="1802207"/>
    <lineage>
        <taxon>Bacteria</taxon>
        <taxon>Candidatus Staskawicziibacteriota</taxon>
    </lineage>
</organism>
<dbReference type="InterPro" id="IPR000086">
    <property type="entry name" value="NUDIX_hydrolase_dom"/>
</dbReference>
<dbReference type="InterPro" id="IPR051325">
    <property type="entry name" value="Nudix_hydrolase_domain"/>
</dbReference>
<dbReference type="InterPro" id="IPR003565">
    <property type="entry name" value="Tetra_PHTase"/>
</dbReference>
<name>A0A1G2I3I7_9BACT</name>
<evidence type="ECO:0000256" key="4">
    <source>
        <dbReference type="ARBA" id="ARBA00022801"/>
    </source>
</evidence>
<evidence type="ECO:0000256" key="3">
    <source>
        <dbReference type="ARBA" id="ARBA00022741"/>
    </source>
</evidence>
<dbReference type="GO" id="GO:0004081">
    <property type="term" value="F:bis(5'-nucleosyl)-tetraphosphatase (asymmetrical) activity"/>
    <property type="evidence" value="ECO:0007669"/>
    <property type="project" value="TreeGrafter"/>
</dbReference>
<dbReference type="GO" id="GO:0006754">
    <property type="term" value="P:ATP biosynthetic process"/>
    <property type="evidence" value="ECO:0007669"/>
    <property type="project" value="TreeGrafter"/>
</dbReference>
<proteinExistence type="inferred from homology"/>
<evidence type="ECO:0000259" key="7">
    <source>
        <dbReference type="PROSITE" id="PS51462"/>
    </source>
</evidence>
<evidence type="ECO:0000313" key="9">
    <source>
        <dbReference type="Proteomes" id="UP000178820"/>
    </source>
</evidence>
<dbReference type="PROSITE" id="PS51462">
    <property type="entry name" value="NUDIX"/>
    <property type="match status" value="1"/>
</dbReference>
<dbReference type="Proteomes" id="UP000178820">
    <property type="component" value="Unassembled WGS sequence"/>
</dbReference>
<dbReference type="SUPFAM" id="SSF55811">
    <property type="entry name" value="Nudix"/>
    <property type="match status" value="1"/>
</dbReference>
<dbReference type="Pfam" id="PF00293">
    <property type="entry name" value="NUDIX"/>
    <property type="match status" value="1"/>
</dbReference>
<sequence length="153" mass="17821">MPREKSAGAIIYRMENKVPYFLLLHYPSGHWEFAKGHIEEGENQEQAALREIEEETGITDLKIIPGFKEYIKYFFRNNYDMVKEDKNKAPWIFKLVVFYLAQTQTEVVKISDEHIGFAWLSYQEALKKLTFKNAKNLLKKANDALSKKSVPSG</sequence>
<keyword evidence="4 6" id="KW-0378">Hydrolase</keyword>
<dbReference type="InterPro" id="IPR020476">
    <property type="entry name" value="Nudix_hydrolase"/>
</dbReference>
<dbReference type="InterPro" id="IPR015797">
    <property type="entry name" value="NUDIX_hydrolase-like_dom_sf"/>
</dbReference>
<dbReference type="InterPro" id="IPR020084">
    <property type="entry name" value="NUDIX_hydrolase_CS"/>
</dbReference>
<dbReference type="GO" id="GO:0000166">
    <property type="term" value="F:nucleotide binding"/>
    <property type="evidence" value="ECO:0007669"/>
    <property type="project" value="UniProtKB-KW"/>
</dbReference>
<comment type="caution">
    <text evidence="8">The sequence shown here is derived from an EMBL/GenBank/DDBJ whole genome shotgun (WGS) entry which is preliminary data.</text>
</comment>
<dbReference type="GO" id="GO:0006167">
    <property type="term" value="P:AMP biosynthetic process"/>
    <property type="evidence" value="ECO:0007669"/>
    <property type="project" value="TreeGrafter"/>
</dbReference>
<dbReference type="CDD" id="cd03428">
    <property type="entry name" value="NUDIX_Ap4A_Nudt2"/>
    <property type="match status" value="1"/>
</dbReference>
<dbReference type="PANTHER" id="PTHR21340">
    <property type="entry name" value="DIADENOSINE 5,5-P1,P4-TETRAPHOSPHATE PYROPHOSPHOHYDROLASE MUTT"/>
    <property type="match status" value="1"/>
</dbReference>
<evidence type="ECO:0000256" key="1">
    <source>
        <dbReference type="ARBA" id="ARBA00005582"/>
    </source>
</evidence>
<keyword evidence="3" id="KW-0547">Nucleotide-binding</keyword>
<dbReference type="EMBL" id="MHOT01000012">
    <property type="protein sequence ID" value="OGZ69366.1"/>
    <property type="molecule type" value="Genomic_DNA"/>
</dbReference>
<accession>A0A1G2I3I7</accession>
<dbReference type="PROSITE" id="PS00893">
    <property type="entry name" value="NUDIX_BOX"/>
    <property type="match status" value="1"/>
</dbReference>
<dbReference type="AlphaFoldDB" id="A0A1G2I3I7"/>
<reference evidence="8 9" key="1">
    <citation type="journal article" date="2016" name="Nat. Commun.">
        <title>Thousands of microbial genomes shed light on interconnected biogeochemical processes in an aquifer system.</title>
        <authorList>
            <person name="Anantharaman K."/>
            <person name="Brown C.T."/>
            <person name="Hug L.A."/>
            <person name="Sharon I."/>
            <person name="Castelle C.J."/>
            <person name="Probst A.J."/>
            <person name="Thomas B.C."/>
            <person name="Singh A."/>
            <person name="Wilkins M.J."/>
            <person name="Karaoz U."/>
            <person name="Brodie E.L."/>
            <person name="Williams K.H."/>
            <person name="Hubbard S.S."/>
            <person name="Banfield J.F."/>
        </authorList>
    </citation>
    <scope>NUCLEOTIDE SEQUENCE [LARGE SCALE GENOMIC DNA]</scope>
</reference>
<comment type="similarity">
    <text evidence="1 6">Belongs to the Nudix hydrolase family.</text>
</comment>
<dbReference type="PRINTS" id="PR00502">
    <property type="entry name" value="NUDIXFAMILY"/>
</dbReference>
<evidence type="ECO:0000256" key="5">
    <source>
        <dbReference type="ARBA" id="ARBA00032644"/>
    </source>
</evidence>
<evidence type="ECO:0000313" key="8">
    <source>
        <dbReference type="EMBL" id="OGZ69366.1"/>
    </source>
</evidence>
<dbReference type="PANTHER" id="PTHR21340:SF0">
    <property type="entry name" value="BIS(5'-NUCLEOSYL)-TETRAPHOSPHATASE [ASYMMETRICAL]"/>
    <property type="match status" value="1"/>
</dbReference>